<name>A0A8S3AR14_9BILA</name>
<dbReference type="Proteomes" id="UP000676336">
    <property type="component" value="Unassembled WGS sequence"/>
</dbReference>
<dbReference type="AlphaFoldDB" id="A0A8S3AR14"/>
<gene>
    <name evidence="1" type="ORF">SMN809_LOCUS43260</name>
</gene>
<evidence type="ECO:0000313" key="1">
    <source>
        <dbReference type="EMBL" id="CAF4706519.1"/>
    </source>
</evidence>
<feature type="non-terminal residue" evidence="1">
    <location>
        <position position="52"/>
    </location>
</feature>
<organism evidence="1 2">
    <name type="scientific">Rotaria magnacalcarata</name>
    <dbReference type="NCBI Taxonomy" id="392030"/>
    <lineage>
        <taxon>Eukaryota</taxon>
        <taxon>Metazoa</taxon>
        <taxon>Spiralia</taxon>
        <taxon>Gnathifera</taxon>
        <taxon>Rotifera</taxon>
        <taxon>Eurotatoria</taxon>
        <taxon>Bdelloidea</taxon>
        <taxon>Philodinida</taxon>
        <taxon>Philodinidae</taxon>
        <taxon>Rotaria</taxon>
    </lineage>
</organism>
<protein>
    <submittedName>
        <fullName evidence="1">Uncharacterized protein</fullName>
    </submittedName>
</protein>
<reference evidence="1" key="1">
    <citation type="submission" date="2021-02" db="EMBL/GenBank/DDBJ databases">
        <authorList>
            <person name="Nowell W R."/>
        </authorList>
    </citation>
    <scope>NUCLEOTIDE SEQUENCE</scope>
</reference>
<proteinExistence type="predicted"/>
<comment type="caution">
    <text evidence="1">The sequence shown here is derived from an EMBL/GenBank/DDBJ whole genome shotgun (WGS) entry which is preliminary data.</text>
</comment>
<evidence type="ECO:0000313" key="2">
    <source>
        <dbReference type="Proteomes" id="UP000676336"/>
    </source>
</evidence>
<sequence>MGDRNADSNYEHSIIAWATHGQRLNNEKLSAESVQERNDLQLIGMQIFFRHG</sequence>
<dbReference type="EMBL" id="CAJOBI010127103">
    <property type="protein sequence ID" value="CAF4706519.1"/>
    <property type="molecule type" value="Genomic_DNA"/>
</dbReference>
<accession>A0A8S3AR14</accession>